<dbReference type="PANTHER" id="PTHR47968">
    <property type="entry name" value="CENTROMERE PROTEIN E"/>
    <property type="match status" value="1"/>
</dbReference>
<keyword evidence="8" id="KW-0206">Cytoskeleton</keyword>
<evidence type="ECO:0000256" key="8">
    <source>
        <dbReference type="ARBA" id="ARBA00023212"/>
    </source>
</evidence>
<evidence type="ECO:0000256" key="5">
    <source>
        <dbReference type="ARBA" id="ARBA00022840"/>
    </source>
</evidence>
<dbReference type="Pfam" id="PF00225">
    <property type="entry name" value="Kinesin"/>
    <property type="match status" value="1"/>
</dbReference>
<dbReference type="GO" id="GO:0007018">
    <property type="term" value="P:microtubule-based movement"/>
    <property type="evidence" value="ECO:0007669"/>
    <property type="project" value="InterPro"/>
</dbReference>
<organism evidence="14 15">
    <name type="scientific">Vitrella brassicaformis (strain CCMP3155)</name>
    <dbReference type="NCBI Taxonomy" id="1169540"/>
    <lineage>
        <taxon>Eukaryota</taxon>
        <taxon>Sar</taxon>
        <taxon>Alveolata</taxon>
        <taxon>Colpodellida</taxon>
        <taxon>Vitrellaceae</taxon>
        <taxon>Vitrella</taxon>
    </lineage>
</organism>
<keyword evidence="5 10" id="KW-0067">ATP-binding</keyword>
<evidence type="ECO:0000256" key="6">
    <source>
        <dbReference type="ARBA" id="ARBA00023054"/>
    </source>
</evidence>
<evidence type="ECO:0000256" key="12">
    <source>
        <dbReference type="SAM" id="Coils"/>
    </source>
</evidence>
<evidence type="ECO:0000259" key="13">
    <source>
        <dbReference type="PROSITE" id="PS50067"/>
    </source>
</evidence>
<gene>
    <name evidence="14" type="ORF">Vbra_10967</name>
</gene>
<dbReference type="InterPro" id="IPR027640">
    <property type="entry name" value="Kinesin-like_fam"/>
</dbReference>
<dbReference type="AlphaFoldDB" id="A0A0G4E8Q1"/>
<dbReference type="OMA" id="TENKHGH"/>
<keyword evidence="15" id="KW-1185">Reference proteome</keyword>
<evidence type="ECO:0000256" key="1">
    <source>
        <dbReference type="ARBA" id="ARBA00004245"/>
    </source>
</evidence>
<proteinExistence type="inferred from homology"/>
<dbReference type="GO" id="GO:0005874">
    <property type="term" value="C:microtubule"/>
    <property type="evidence" value="ECO:0007669"/>
    <property type="project" value="UniProtKB-KW"/>
</dbReference>
<dbReference type="EMBL" id="CDMY01000061">
    <property type="protein sequence ID" value="CEL92241.1"/>
    <property type="molecule type" value="Genomic_DNA"/>
</dbReference>
<dbReference type="FunFam" id="3.40.850.10:FF:000019">
    <property type="entry name" value="Kinesin-like protein KIN-5D"/>
    <property type="match status" value="1"/>
</dbReference>
<dbReference type="Proteomes" id="UP000041254">
    <property type="component" value="Unassembled WGS sequence"/>
</dbReference>
<dbReference type="PhylomeDB" id="A0A0G4E8Q1"/>
<accession>A0A0G4E8Q1</accession>
<reference evidence="14 15" key="1">
    <citation type="submission" date="2014-11" db="EMBL/GenBank/DDBJ databases">
        <authorList>
            <person name="Zhu J."/>
            <person name="Qi W."/>
            <person name="Song R."/>
        </authorList>
    </citation>
    <scope>NUCLEOTIDE SEQUENCE [LARGE SCALE GENOMIC DNA]</scope>
</reference>
<evidence type="ECO:0000313" key="15">
    <source>
        <dbReference type="Proteomes" id="UP000041254"/>
    </source>
</evidence>
<keyword evidence="3 11" id="KW-0493">Microtubule</keyword>
<feature type="coiled-coil region" evidence="12">
    <location>
        <begin position="341"/>
        <end position="382"/>
    </location>
</feature>
<dbReference type="SMART" id="SM00129">
    <property type="entry name" value="KISc"/>
    <property type="match status" value="1"/>
</dbReference>
<evidence type="ECO:0000256" key="2">
    <source>
        <dbReference type="ARBA" id="ARBA00022490"/>
    </source>
</evidence>
<dbReference type="GO" id="GO:0003777">
    <property type="term" value="F:microtubule motor activity"/>
    <property type="evidence" value="ECO:0007669"/>
    <property type="project" value="InterPro"/>
</dbReference>
<sequence length="462" mass="50534">MSDRNVRVICRIRPMNEKELKSGGRCCVSVAPPQTVSVVAANERASADDRTFIFDRAFSENSTQQELFEVAAKPVVDSVLEGFNGTVFAYGQTSSGKTHTMEGVADDTELRGIIPRMVQHVFDVVGAADKHIQYTLKVSIFEIYMEKVRDLLTAATSGIPDIRISEEGKGKGIVLKGLSEHAVATGEEVWALMVRGRENRSVAVTNMNAHSSRSHMLFCLTVHKRDIREFKSSVGKLYLVDLAGSERVQKSGAEGTTLDEAKKINLSLLTLGNVINALTDASSRHVPYRDSKLTRVLQDSLGGNAKTTLIITASPSTYNEAETLSTLRFGQRARAIKNDARVNQEYTVEELKALLAKAEKTIARQAREIEELERLVKRLGGTKRLSQVRDAVAMATADSDTSEDGATKATRHAAVAAGGGKGTGMRWYQRLWLCPPFAPLSTKRDELRVVPVTSDASSYTAE</sequence>
<evidence type="ECO:0000256" key="7">
    <source>
        <dbReference type="ARBA" id="ARBA00023175"/>
    </source>
</evidence>
<dbReference type="InterPro" id="IPR019821">
    <property type="entry name" value="Kinesin_motor_CS"/>
</dbReference>
<dbReference type="GO" id="GO:0008017">
    <property type="term" value="F:microtubule binding"/>
    <property type="evidence" value="ECO:0007669"/>
    <property type="project" value="InterPro"/>
</dbReference>
<keyword evidence="7 10" id="KW-0505">Motor protein</keyword>
<dbReference type="PROSITE" id="PS00411">
    <property type="entry name" value="KINESIN_MOTOR_1"/>
    <property type="match status" value="1"/>
</dbReference>
<dbReference type="GO" id="GO:0005524">
    <property type="term" value="F:ATP binding"/>
    <property type="evidence" value="ECO:0007669"/>
    <property type="project" value="UniProtKB-UniRule"/>
</dbReference>
<evidence type="ECO:0000256" key="3">
    <source>
        <dbReference type="ARBA" id="ARBA00022701"/>
    </source>
</evidence>
<feature type="domain" description="Kinesin motor" evidence="13">
    <location>
        <begin position="5"/>
        <end position="336"/>
    </location>
</feature>
<keyword evidence="6 12" id="KW-0175">Coiled coil</keyword>
<dbReference type="InterPro" id="IPR036961">
    <property type="entry name" value="Kinesin_motor_dom_sf"/>
</dbReference>
<keyword evidence="4 10" id="KW-0547">Nucleotide-binding</keyword>
<name>A0A0G4E8Q1_VITBC</name>
<comment type="similarity">
    <text evidence="9">Belongs to the TRAFAC class myosin-kinesin ATPase superfamily. Kinesin family. KIN-5/BimC subfamily.</text>
</comment>
<evidence type="ECO:0000256" key="9">
    <source>
        <dbReference type="ARBA" id="ARBA00034704"/>
    </source>
</evidence>
<dbReference type="Gene3D" id="3.40.850.10">
    <property type="entry name" value="Kinesin motor domain"/>
    <property type="match status" value="1"/>
</dbReference>
<dbReference type="PRINTS" id="PR00380">
    <property type="entry name" value="KINESINHEAVY"/>
</dbReference>
<keyword evidence="2" id="KW-0963">Cytoplasm</keyword>
<evidence type="ECO:0000313" key="14">
    <source>
        <dbReference type="EMBL" id="CEL92241.1"/>
    </source>
</evidence>
<protein>
    <recommendedName>
        <fullName evidence="11">Kinesin-like protein</fullName>
    </recommendedName>
</protein>
<dbReference type="VEuPathDB" id="CryptoDB:Vbra_10967"/>
<evidence type="ECO:0000256" key="11">
    <source>
        <dbReference type="RuleBase" id="RU000394"/>
    </source>
</evidence>
<dbReference type="InterPro" id="IPR001752">
    <property type="entry name" value="Kinesin_motor_dom"/>
</dbReference>
<dbReference type="PROSITE" id="PS50067">
    <property type="entry name" value="KINESIN_MOTOR_2"/>
    <property type="match status" value="1"/>
</dbReference>
<dbReference type="CDD" id="cd01369">
    <property type="entry name" value="KISc_KHC_KIF5"/>
    <property type="match status" value="1"/>
</dbReference>
<dbReference type="STRING" id="1169540.A0A0G4E8Q1"/>
<dbReference type="SUPFAM" id="SSF52540">
    <property type="entry name" value="P-loop containing nucleoside triphosphate hydrolases"/>
    <property type="match status" value="1"/>
</dbReference>
<comment type="subcellular location">
    <subcellularLocation>
        <location evidence="1">Cytoplasm</location>
        <location evidence="1">Cytoskeleton</location>
    </subcellularLocation>
</comment>
<dbReference type="PANTHER" id="PTHR47968:SF36">
    <property type="entry name" value="KINESIN HEAVY CHAIN ISOFORM X1"/>
    <property type="match status" value="1"/>
</dbReference>
<dbReference type="OrthoDB" id="3176171at2759"/>
<dbReference type="InParanoid" id="A0A0G4E8Q1"/>
<feature type="binding site" evidence="10">
    <location>
        <begin position="91"/>
        <end position="98"/>
    </location>
    <ligand>
        <name>ATP</name>
        <dbReference type="ChEBI" id="CHEBI:30616"/>
    </ligand>
</feature>
<evidence type="ECO:0000256" key="10">
    <source>
        <dbReference type="PROSITE-ProRule" id="PRU00283"/>
    </source>
</evidence>
<dbReference type="GO" id="GO:0007010">
    <property type="term" value="P:cytoskeleton organization"/>
    <property type="evidence" value="ECO:0007669"/>
    <property type="project" value="UniProtKB-ARBA"/>
</dbReference>
<evidence type="ECO:0000256" key="4">
    <source>
        <dbReference type="ARBA" id="ARBA00022741"/>
    </source>
</evidence>
<dbReference type="InterPro" id="IPR027417">
    <property type="entry name" value="P-loop_NTPase"/>
</dbReference>